<accession>A0AAP2RCQ6</accession>
<dbReference type="PANTHER" id="PTHR22870:SF408">
    <property type="entry name" value="OS09G0560450 PROTEIN"/>
    <property type="match status" value="1"/>
</dbReference>
<dbReference type="InterPro" id="IPR009091">
    <property type="entry name" value="RCC1/BLIP-II"/>
</dbReference>
<reference evidence="5 6" key="1">
    <citation type="submission" date="2017-11" db="EMBL/GenBank/DDBJ databases">
        <title>Isolation and Characterization of Family Methanocellaceae Species from Potential Methane Hydrate Area Offshore Southwestern Taiwan.</title>
        <authorList>
            <person name="Zhang W.-L."/>
            <person name="Chen W.-C."/>
            <person name="Lai M.-C."/>
            <person name="Chen S.-C."/>
        </authorList>
    </citation>
    <scope>NUCLEOTIDE SEQUENCE [LARGE SCALE GENOMIC DNA]</scope>
    <source>
        <strain evidence="5 6">CWC-04</strain>
    </source>
</reference>
<feature type="domain" description="RCC1-like" evidence="4">
    <location>
        <begin position="29"/>
        <end position="325"/>
    </location>
</feature>
<dbReference type="SUPFAM" id="SSF50985">
    <property type="entry name" value="RCC1/BLIP-II"/>
    <property type="match status" value="2"/>
</dbReference>
<dbReference type="Proteomes" id="UP001320159">
    <property type="component" value="Unassembled WGS sequence"/>
</dbReference>
<comment type="caution">
    <text evidence="5">The sequence shown here is derived from an EMBL/GenBank/DDBJ whole genome shotgun (WGS) entry which is preliminary data.</text>
</comment>
<feature type="transmembrane region" description="Helical" evidence="3">
    <location>
        <begin position="428"/>
        <end position="448"/>
    </location>
</feature>
<evidence type="ECO:0000256" key="3">
    <source>
        <dbReference type="SAM" id="Phobius"/>
    </source>
</evidence>
<dbReference type="Pfam" id="PF13540">
    <property type="entry name" value="RCC1_2"/>
    <property type="match status" value="1"/>
</dbReference>
<dbReference type="InterPro" id="IPR058923">
    <property type="entry name" value="RCC1-like_dom"/>
</dbReference>
<name>A0AAP2RCQ6_9EURY</name>
<dbReference type="PANTHER" id="PTHR22870">
    <property type="entry name" value="REGULATOR OF CHROMOSOME CONDENSATION"/>
    <property type="match status" value="1"/>
</dbReference>
<dbReference type="Gene3D" id="2.130.10.30">
    <property type="entry name" value="Regulator of chromosome condensation 1/beta-lactamase-inhibitor protein II"/>
    <property type="match status" value="2"/>
</dbReference>
<sequence>MRYAITFSLPFCIMCFLLMSAVSCMAMEPEVIAVAAGHGHSVALKDDGTVWCWGSNGYGQLGDGTRIDRYAPVQVSYYDYMNKVSFLTDIRAVAAGNSFTMVIKNDGTVWGWGNNRYGQLGDGTCVESDVPVQVAGLTSVRDIVVMNESVIALKYDGTVWTWGYNFLGKAVDAKNESLKGPVMIEDLDLINSIAAGSHHLLAANKMRGVYALGQNKEGQLGDGTTLNSIDPVSVTDLLAADSLSAGYTCSLALDKNGQVWAWGSNAQVQPGNDSTERSLTPVKISGLDNVKLIASGGSYSVAVKRDGSVWAWGNNEYGQLGNGELSNVPVSAPSMIYGLYNVKMISAGPSHCLALRDDGSVLAWGNNQYGQLGDSGREDKYTPVLSKISPANAVPLPTPTIVPTPTATPTPSPTVTPTPPPDNDNMNGIIILVGSSIFMLAIVAYFLLRSKI</sequence>
<dbReference type="InterPro" id="IPR000408">
    <property type="entry name" value="Reg_chr_condens"/>
</dbReference>
<dbReference type="PRINTS" id="PR00633">
    <property type="entry name" value="RCCNDNSATION"/>
</dbReference>
<organism evidence="5 6">
    <name type="scientific">Methanooceanicella nereidis</name>
    <dbReference type="NCBI Taxonomy" id="2052831"/>
    <lineage>
        <taxon>Archaea</taxon>
        <taxon>Methanobacteriati</taxon>
        <taxon>Methanobacteriota</taxon>
        <taxon>Stenosarchaea group</taxon>
        <taxon>Methanomicrobia</taxon>
        <taxon>Methanocellales</taxon>
        <taxon>Methanocellaceae</taxon>
        <taxon>Methanooceanicella</taxon>
    </lineage>
</organism>
<dbReference type="PROSITE" id="PS00626">
    <property type="entry name" value="RCC1_2"/>
    <property type="match status" value="1"/>
</dbReference>
<gene>
    <name evidence="5" type="ORF">CUJ83_04370</name>
</gene>
<dbReference type="InterPro" id="IPR051210">
    <property type="entry name" value="Ub_ligase/GEF_domain"/>
</dbReference>
<protein>
    <submittedName>
        <fullName evidence="5">RCC1 repeat- and reductase domain-containing protein</fullName>
    </submittedName>
</protein>
<dbReference type="Pfam" id="PF25390">
    <property type="entry name" value="WD40_RLD"/>
    <property type="match status" value="1"/>
</dbReference>
<keyword evidence="3" id="KW-1133">Transmembrane helix</keyword>
<keyword evidence="3" id="KW-0472">Membrane</keyword>
<evidence type="ECO:0000313" key="5">
    <source>
        <dbReference type="EMBL" id="MCD1294230.1"/>
    </source>
</evidence>
<evidence type="ECO:0000259" key="4">
    <source>
        <dbReference type="Pfam" id="PF25390"/>
    </source>
</evidence>
<dbReference type="EMBL" id="PGCK01000003">
    <property type="protein sequence ID" value="MCD1294230.1"/>
    <property type="molecule type" value="Genomic_DNA"/>
</dbReference>
<feature type="region of interest" description="Disordered" evidence="2">
    <location>
        <begin position="396"/>
        <end position="422"/>
    </location>
</feature>
<dbReference type="PROSITE" id="PS50012">
    <property type="entry name" value="RCC1_3"/>
    <property type="match status" value="6"/>
</dbReference>
<keyword evidence="6" id="KW-1185">Reference proteome</keyword>
<keyword evidence="3" id="KW-0812">Transmembrane</keyword>
<dbReference type="AlphaFoldDB" id="A0AAP2RCQ6"/>
<evidence type="ECO:0000313" key="6">
    <source>
        <dbReference type="Proteomes" id="UP001320159"/>
    </source>
</evidence>
<evidence type="ECO:0000256" key="2">
    <source>
        <dbReference type="SAM" id="MobiDB-lite"/>
    </source>
</evidence>
<proteinExistence type="predicted"/>
<keyword evidence="1" id="KW-0677">Repeat</keyword>
<dbReference type="PROSITE" id="PS51257">
    <property type="entry name" value="PROKAR_LIPOPROTEIN"/>
    <property type="match status" value="1"/>
</dbReference>
<evidence type="ECO:0000256" key="1">
    <source>
        <dbReference type="ARBA" id="ARBA00022737"/>
    </source>
</evidence>